<gene>
    <name evidence="2" type="ORF">UA08_09381</name>
</gene>
<dbReference type="EMBL" id="LFMY01000022">
    <property type="protein sequence ID" value="OKL55376.1"/>
    <property type="molecule type" value="Genomic_DNA"/>
</dbReference>
<comment type="caution">
    <text evidence="2">The sequence shown here is derived from an EMBL/GenBank/DDBJ whole genome shotgun (WGS) entry which is preliminary data.</text>
</comment>
<protein>
    <submittedName>
        <fullName evidence="2">Uncharacterized protein</fullName>
    </submittedName>
</protein>
<dbReference type="OrthoDB" id="5283415at2759"/>
<reference evidence="2 3" key="1">
    <citation type="submission" date="2015-06" db="EMBL/GenBank/DDBJ databases">
        <title>Talaromyces atroroseus IBT 11181 draft genome.</title>
        <authorList>
            <person name="Rasmussen K.B."/>
            <person name="Rasmussen S."/>
            <person name="Petersen B."/>
            <person name="Sicheritz-Ponten T."/>
            <person name="Mortensen U.H."/>
            <person name="Thrane U."/>
        </authorList>
    </citation>
    <scope>NUCLEOTIDE SEQUENCE [LARGE SCALE GENOMIC DNA]</scope>
    <source>
        <strain evidence="2 3">IBT 11181</strain>
    </source>
</reference>
<dbReference type="GeneID" id="31009137"/>
<feature type="region of interest" description="Disordered" evidence="1">
    <location>
        <begin position="1"/>
        <end position="25"/>
    </location>
</feature>
<evidence type="ECO:0000313" key="2">
    <source>
        <dbReference type="EMBL" id="OKL55376.1"/>
    </source>
</evidence>
<accession>A0A1Q5Q688</accession>
<evidence type="ECO:0000313" key="3">
    <source>
        <dbReference type="Proteomes" id="UP000214365"/>
    </source>
</evidence>
<dbReference type="RefSeq" id="XP_020115497.1">
    <property type="nucleotide sequence ID" value="XM_020265310.1"/>
</dbReference>
<proteinExistence type="predicted"/>
<organism evidence="2 3">
    <name type="scientific">Talaromyces atroroseus</name>
    <dbReference type="NCBI Taxonomy" id="1441469"/>
    <lineage>
        <taxon>Eukaryota</taxon>
        <taxon>Fungi</taxon>
        <taxon>Dikarya</taxon>
        <taxon>Ascomycota</taxon>
        <taxon>Pezizomycotina</taxon>
        <taxon>Eurotiomycetes</taxon>
        <taxon>Eurotiomycetidae</taxon>
        <taxon>Eurotiales</taxon>
        <taxon>Trichocomaceae</taxon>
        <taxon>Talaromyces</taxon>
        <taxon>Talaromyces sect. Trachyspermi</taxon>
    </lineage>
</organism>
<dbReference type="Proteomes" id="UP000214365">
    <property type="component" value="Unassembled WGS sequence"/>
</dbReference>
<dbReference type="AlphaFoldDB" id="A0A1Q5Q688"/>
<name>A0A1Q5Q688_TALAT</name>
<evidence type="ECO:0000256" key="1">
    <source>
        <dbReference type="SAM" id="MobiDB-lite"/>
    </source>
</evidence>
<sequence>MKLVYRPSPAELQASATQTRTPAGDGEDLAGLYALFSSQDDGNTEDQLWPSYMNEYPIDKHAGPMFIHDKQNTFCGICGMCITLEDEQAVSWTVNRYTTTGPGTVQHADAGNVEFEELQQGDTDSDCYRANERKFGVMPKPGWTGLYRAVIRQKKKMEPGHQTPTYYVSGVGRYHLWDSDPKARKMYNKCSYEAGEPILTVPINKEDALIDRCHFYNKQLPETQKKNTTQKELVKRISVYPCHFHDENNQNLFPHGFPIHENCWKMAASVIGADKIEANLNSFLAALRARWDDGSTVTGSRQIADWIVNERGDNYGMRAWYTDIASLMTDRSQYDVNRMLVAMNDPLYVEEVEEMVAEGARRYTVMMEEPNHDRLDDEWVTEGGVTVSNTGHSFNTFPQESLMTILDQLHHSEVEAFLIATKLHVPWPYWRRRAPRDIIWELNSINEKATPLDWQYLCLRAERMCEESLGLINRQRICRILHELDEGMAV</sequence>
<keyword evidence="3" id="KW-1185">Reference proteome</keyword>